<dbReference type="EMBL" id="JAQKAB010000007">
    <property type="protein sequence ID" value="MDA7027253.1"/>
    <property type="molecule type" value="Genomic_DNA"/>
</dbReference>
<dbReference type="Pfam" id="PF13535">
    <property type="entry name" value="ATP-grasp_4"/>
    <property type="match status" value="1"/>
</dbReference>
<keyword evidence="2 4" id="KW-0547">Nucleotide-binding</keyword>
<accession>A0ABT4X4Q6</accession>
<dbReference type="RefSeq" id="WP_271341099.1">
    <property type="nucleotide sequence ID" value="NZ_JAQKAB010000007.1"/>
</dbReference>
<sequence>MKRLALLLHHAGTAPDLIYPSLEKLNDVEVITFYIKSPTNKTLNQVYHSVVGSIGPGFECKNEKDMVKKVVAFHKEQKIDGLITFAEMLLKAVSEIAKEIGISFMTPNIIERVQHKALQRKRLHEKNIPIPKYFEIKDKNDLLEAAEKIGFPSLLKPNFGGGGYGIFEINCLEELFEKYDEQCFKYENIITEGEESTFNLEEKMIGTKWHENDHLADYVSVESLIIDSHVHHLTVSDRTKLYQPFRESGYITPTSLKKSYVDSLYRLTTSALKALELNNIMSHTEIKFTDEGPKIIEVNARPGGTTPFRINNASNGEFDVFYELAKLSLDENVSTDINFYKYAASKISLCPVGEWRIKKITFTKINDIESIDLMIPIAQAGQKVSSFRGIEDLLGLYYLSNKSLNHLINDMYLIDKKLMVDYEPFS</sequence>
<protein>
    <submittedName>
        <fullName evidence="6">ATP-grasp domain-containing protein</fullName>
    </submittedName>
</protein>
<dbReference type="Gene3D" id="3.40.50.20">
    <property type="match status" value="1"/>
</dbReference>
<keyword evidence="3 4" id="KW-0067">ATP-binding</keyword>
<name>A0ABT4X4Q6_9BACI</name>
<reference evidence="6 7" key="1">
    <citation type="submission" date="2023-01" db="EMBL/GenBank/DDBJ databases">
        <title>Bacillus changyiensis sp. nov., isolated from a coastal deposit.</title>
        <authorList>
            <person name="Xiao G."/>
            <person name="Lai Q."/>
            <person name="Hu Z."/>
            <person name="Shao Z."/>
        </authorList>
    </citation>
    <scope>NUCLEOTIDE SEQUENCE [LARGE SCALE GENOMIC DNA]</scope>
    <source>
        <strain evidence="6 7">CLL-7-23</strain>
    </source>
</reference>
<comment type="caution">
    <text evidence="6">The sequence shown here is derived from an EMBL/GenBank/DDBJ whole genome shotgun (WGS) entry which is preliminary data.</text>
</comment>
<keyword evidence="7" id="KW-1185">Reference proteome</keyword>
<evidence type="ECO:0000256" key="2">
    <source>
        <dbReference type="ARBA" id="ARBA00022741"/>
    </source>
</evidence>
<dbReference type="InterPro" id="IPR052032">
    <property type="entry name" value="ATP-dep_AA_Ligase"/>
</dbReference>
<dbReference type="SUPFAM" id="SSF56059">
    <property type="entry name" value="Glutathione synthetase ATP-binding domain-like"/>
    <property type="match status" value="1"/>
</dbReference>
<evidence type="ECO:0000313" key="7">
    <source>
        <dbReference type="Proteomes" id="UP001211894"/>
    </source>
</evidence>
<evidence type="ECO:0000256" key="1">
    <source>
        <dbReference type="ARBA" id="ARBA00022598"/>
    </source>
</evidence>
<evidence type="ECO:0000256" key="3">
    <source>
        <dbReference type="ARBA" id="ARBA00022840"/>
    </source>
</evidence>
<feature type="domain" description="ATP-grasp" evidence="5">
    <location>
        <begin position="120"/>
        <end position="329"/>
    </location>
</feature>
<dbReference type="PROSITE" id="PS50975">
    <property type="entry name" value="ATP_GRASP"/>
    <property type="match status" value="1"/>
</dbReference>
<keyword evidence="1" id="KW-0436">Ligase</keyword>
<organism evidence="6 7">
    <name type="scientific">Bacillus changyiensis</name>
    <dbReference type="NCBI Taxonomy" id="3004103"/>
    <lineage>
        <taxon>Bacteria</taxon>
        <taxon>Bacillati</taxon>
        <taxon>Bacillota</taxon>
        <taxon>Bacilli</taxon>
        <taxon>Bacillales</taxon>
        <taxon>Bacillaceae</taxon>
        <taxon>Bacillus</taxon>
    </lineage>
</organism>
<dbReference type="PANTHER" id="PTHR43585:SF2">
    <property type="entry name" value="ATP-GRASP ENZYME FSQD"/>
    <property type="match status" value="1"/>
</dbReference>
<proteinExistence type="predicted"/>
<dbReference type="Gene3D" id="3.30.470.20">
    <property type="entry name" value="ATP-grasp fold, B domain"/>
    <property type="match status" value="1"/>
</dbReference>
<evidence type="ECO:0000259" key="5">
    <source>
        <dbReference type="PROSITE" id="PS50975"/>
    </source>
</evidence>
<evidence type="ECO:0000313" key="6">
    <source>
        <dbReference type="EMBL" id="MDA7027253.1"/>
    </source>
</evidence>
<dbReference type="Proteomes" id="UP001211894">
    <property type="component" value="Unassembled WGS sequence"/>
</dbReference>
<dbReference type="InterPro" id="IPR011761">
    <property type="entry name" value="ATP-grasp"/>
</dbReference>
<dbReference type="PANTHER" id="PTHR43585">
    <property type="entry name" value="FUMIPYRROLE BIOSYNTHESIS PROTEIN C"/>
    <property type="match status" value="1"/>
</dbReference>
<gene>
    <name evidence="6" type="ORF">PJ311_11605</name>
</gene>
<evidence type="ECO:0000256" key="4">
    <source>
        <dbReference type="PROSITE-ProRule" id="PRU00409"/>
    </source>
</evidence>